<dbReference type="EMBL" id="CYKH01000202">
    <property type="protein sequence ID" value="CUE83938.1"/>
    <property type="molecule type" value="Genomic_DNA"/>
</dbReference>
<gene>
    <name evidence="5" type="ORF">BSAL_56770</name>
</gene>
<dbReference type="PANTHER" id="PTHR19370">
    <property type="entry name" value="NADH-CYTOCHROME B5 REDUCTASE"/>
    <property type="match status" value="1"/>
</dbReference>
<protein>
    <submittedName>
        <fullName evidence="5">NADH-cytochrome b5 reductase, putative</fullName>
    </submittedName>
</protein>
<comment type="cofactor">
    <cofactor evidence="1">
        <name>FAD</name>
        <dbReference type="ChEBI" id="CHEBI:57692"/>
    </cofactor>
</comment>
<evidence type="ECO:0000313" key="5">
    <source>
        <dbReference type="EMBL" id="CUE83938.1"/>
    </source>
</evidence>
<name>A0A0S4IRL1_BODSA</name>
<dbReference type="Proteomes" id="UP000051952">
    <property type="component" value="Unassembled WGS sequence"/>
</dbReference>
<evidence type="ECO:0000256" key="1">
    <source>
        <dbReference type="ARBA" id="ARBA00001974"/>
    </source>
</evidence>
<evidence type="ECO:0000256" key="4">
    <source>
        <dbReference type="ARBA" id="ARBA00023002"/>
    </source>
</evidence>
<keyword evidence="2" id="KW-0285">Flavoprotein</keyword>
<keyword evidence="3" id="KW-0274">FAD</keyword>
<reference evidence="6" key="1">
    <citation type="submission" date="2015-09" db="EMBL/GenBank/DDBJ databases">
        <authorList>
            <consortium name="Pathogen Informatics"/>
        </authorList>
    </citation>
    <scope>NUCLEOTIDE SEQUENCE [LARGE SCALE GENOMIC DNA]</scope>
    <source>
        <strain evidence="6">Lake Konstanz</strain>
    </source>
</reference>
<keyword evidence="4" id="KW-0560">Oxidoreductase</keyword>
<dbReference type="GO" id="GO:0004128">
    <property type="term" value="F:cytochrome-b5 reductase activity, acting on NAD(P)H"/>
    <property type="evidence" value="ECO:0007669"/>
    <property type="project" value="TreeGrafter"/>
</dbReference>
<sequence>MGGVGHVNKQMIQSLMPAPNRALDSLILVCGPPKFMATVSGDKDFTSYPPGQGELHGLLKEMGYLPKHIFKF</sequence>
<dbReference type="PANTHER" id="PTHR19370:SF131">
    <property type="entry name" value="B5 REDUCTASE, PUTATIVE-RELATED"/>
    <property type="match status" value="1"/>
</dbReference>
<dbReference type="SUPFAM" id="SSF52343">
    <property type="entry name" value="Ferredoxin reductase-like, C-terminal NADP-linked domain"/>
    <property type="match status" value="1"/>
</dbReference>
<dbReference type="InterPro" id="IPR039261">
    <property type="entry name" value="FNR_nucleotide-bd"/>
</dbReference>
<dbReference type="InterPro" id="IPR001834">
    <property type="entry name" value="CBR-like"/>
</dbReference>
<evidence type="ECO:0000313" key="6">
    <source>
        <dbReference type="Proteomes" id="UP000051952"/>
    </source>
</evidence>
<keyword evidence="6" id="KW-1185">Reference proteome</keyword>
<dbReference type="Gene3D" id="3.40.50.80">
    <property type="entry name" value="Nucleotide-binding domain of ferredoxin-NADP reductase (FNR) module"/>
    <property type="match status" value="1"/>
</dbReference>
<evidence type="ECO:0000256" key="3">
    <source>
        <dbReference type="ARBA" id="ARBA00022827"/>
    </source>
</evidence>
<organism evidence="5 6">
    <name type="scientific">Bodo saltans</name>
    <name type="common">Flagellated protozoan</name>
    <dbReference type="NCBI Taxonomy" id="75058"/>
    <lineage>
        <taxon>Eukaryota</taxon>
        <taxon>Discoba</taxon>
        <taxon>Euglenozoa</taxon>
        <taxon>Kinetoplastea</taxon>
        <taxon>Metakinetoplastina</taxon>
        <taxon>Eubodonida</taxon>
        <taxon>Bodonidae</taxon>
        <taxon>Bodo</taxon>
    </lineage>
</organism>
<proteinExistence type="predicted"/>
<dbReference type="VEuPathDB" id="TriTrypDB:BSAL_56770"/>
<dbReference type="AlphaFoldDB" id="A0A0S4IRL1"/>
<accession>A0A0S4IRL1</accession>
<dbReference type="OrthoDB" id="432685at2759"/>
<evidence type="ECO:0000256" key="2">
    <source>
        <dbReference type="ARBA" id="ARBA00022630"/>
    </source>
</evidence>